<sequence length="242" mass="25828">MEVTVSQDAKKDRKKSSKRRKEEVESKVSGGSFKLISSGYSKNGSPGPSSSNGSGSSARPSPTSASTPRPPSRVIDEDYDGADTLLDLANRGGSANSPTVSSGSRHSDPSSRPLVSHRDSISSNRSHMSPPPQQGPLKRPLSPGPEETESKRTRVDSVKRRGSSPTPGRRTPVQSTRPSPIPFRTQPTSHSPEARHDPYPGSPTVPSVLPPHPRPIAPPTPDTPLPRTEFQSPTFDSNPINP</sequence>
<keyword evidence="3" id="KW-1185">Reference proteome</keyword>
<organism evidence="2 3">
    <name type="scientific">Dendrothele bispora (strain CBS 962.96)</name>
    <dbReference type="NCBI Taxonomy" id="1314807"/>
    <lineage>
        <taxon>Eukaryota</taxon>
        <taxon>Fungi</taxon>
        <taxon>Dikarya</taxon>
        <taxon>Basidiomycota</taxon>
        <taxon>Agaricomycotina</taxon>
        <taxon>Agaricomycetes</taxon>
        <taxon>Agaricomycetidae</taxon>
        <taxon>Agaricales</taxon>
        <taxon>Agaricales incertae sedis</taxon>
        <taxon>Dendrothele</taxon>
    </lineage>
</organism>
<protein>
    <submittedName>
        <fullName evidence="2">Uncharacterized protein</fullName>
    </submittedName>
</protein>
<evidence type="ECO:0000313" key="3">
    <source>
        <dbReference type="Proteomes" id="UP000297245"/>
    </source>
</evidence>
<dbReference type="Proteomes" id="UP000297245">
    <property type="component" value="Unassembled WGS sequence"/>
</dbReference>
<feature type="compositionally biased region" description="Low complexity" evidence="1">
    <location>
        <begin position="37"/>
        <end position="67"/>
    </location>
</feature>
<dbReference type="EMBL" id="ML179436">
    <property type="protein sequence ID" value="THU87762.1"/>
    <property type="molecule type" value="Genomic_DNA"/>
</dbReference>
<evidence type="ECO:0000256" key="1">
    <source>
        <dbReference type="SAM" id="MobiDB-lite"/>
    </source>
</evidence>
<evidence type="ECO:0000313" key="2">
    <source>
        <dbReference type="EMBL" id="THU87762.1"/>
    </source>
</evidence>
<reference evidence="2 3" key="1">
    <citation type="journal article" date="2019" name="Nat. Ecol. Evol.">
        <title>Megaphylogeny resolves global patterns of mushroom evolution.</title>
        <authorList>
            <person name="Varga T."/>
            <person name="Krizsan K."/>
            <person name="Foldi C."/>
            <person name="Dima B."/>
            <person name="Sanchez-Garcia M."/>
            <person name="Sanchez-Ramirez S."/>
            <person name="Szollosi G.J."/>
            <person name="Szarkandi J.G."/>
            <person name="Papp V."/>
            <person name="Albert L."/>
            <person name="Andreopoulos W."/>
            <person name="Angelini C."/>
            <person name="Antonin V."/>
            <person name="Barry K.W."/>
            <person name="Bougher N.L."/>
            <person name="Buchanan P."/>
            <person name="Buyck B."/>
            <person name="Bense V."/>
            <person name="Catcheside P."/>
            <person name="Chovatia M."/>
            <person name="Cooper J."/>
            <person name="Damon W."/>
            <person name="Desjardin D."/>
            <person name="Finy P."/>
            <person name="Geml J."/>
            <person name="Haridas S."/>
            <person name="Hughes K."/>
            <person name="Justo A."/>
            <person name="Karasinski D."/>
            <person name="Kautmanova I."/>
            <person name="Kiss B."/>
            <person name="Kocsube S."/>
            <person name="Kotiranta H."/>
            <person name="LaButti K.M."/>
            <person name="Lechner B.E."/>
            <person name="Liimatainen K."/>
            <person name="Lipzen A."/>
            <person name="Lukacs Z."/>
            <person name="Mihaltcheva S."/>
            <person name="Morgado L.N."/>
            <person name="Niskanen T."/>
            <person name="Noordeloos M.E."/>
            <person name="Ohm R.A."/>
            <person name="Ortiz-Santana B."/>
            <person name="Ovrebo C."/>
            <person name="Racz N."/>
            <person name="Riley R."/>
            <person name="Savchenko A."/>
            <person name="Shiryaev A."/>
            <person name="Soop K."/>
            <person name="Spirin V."/>
            <person name="Szebenyi C."/>
            <person name="Tomsovsky M."/>
            <person name="Tulloss R.E."/>
            <person name="Uehling J."/>
            <person name="Grigoriev I.V."/>
            <person name="Vagvolgyi C."/>
            <person name="Papp T."/>
            <person name="Martin F.M."/>
            <person name="Miettinen O."/>
            <person name="Hibbett D.S."/>
            <person name="Nagy L.G."/>
        </authorList>
    </citation>
    <scope>NUCLEOTIDE SEQUENCE [LARGE SCALE GENOMIC DNA]</scope>
    <source>
        <strain evidence="2 3">CBS 962.96</strain>
    </source>
</reference>
<feature type="region of interest" description="Disordered" evidence="1">
    <location>
        <begin position="1"/>
        <end position="242"/>
    </location>
</feature>
<feature type="compositionally biased region" description="Basic and acidic residues" evidence="1">
    <location>
        <begin position="148"/>
        <end position="159"/>
    </location>
</feature>
<accession>A0A4S8LFI0</accession>
<proteinExistence type="predicted"/>
<dbReference type="AlphaFoldDB" id="A0A4S8LFI0"/>
<feature type="non-terminal residue" evidence="2">
    <location>
        <position position="242"/>
    </location>
</feature>
<gene>
    <name evidence="2" type="ORF">K435DRAFT_681095</name>
</gene>
<name>A0A4S8LFI0_DENBC</name>
<feature type="compositionally biased region" description="Polar residues" evidence="1">
    <location>
        <begin position="229"/>
        <end position="242"/>
    </location>
</feature>
<feature type="compositionally biased region" description="Pro residues" evidence="1">
    <location>
        <begin position="200"/>
        <end position="224"/>
    </location>
</feature>
<dbReference type="OrthoDB" id="3065236at2759"/>